<evidence type="ECO:0000256" key="1">
    <source>
        <dbReference type="SAM" id="SignalP"/>
    </source>
</evidence>
<evidence type="ECO:0000313" key="3">
    <source>
        <dbReference type="Proteomes" id="UP000799440"/>
    </source>
</evidence>
<dbReference type="Proteomes" id="UP000799440">
    <property type="component" value="Unassembled WGS sequence"/>
</dbReference>
<dbReference type="OrthoDB" id="3943581at2759"/>
<keyword evidence="1" id="KW-0732">Signal</keyword>
<protein>
    <submittedName>
        <fullName evidence="2">Uncharacterized protein</fullName>
    </submittedName>
</protein>
<dbReference type="EMBL" id="MU006586">
    <property type="protein sequence ID" value="KAF2744804.1"/>
    <property type="molecule type" value="Genomic_DNA"/>
</dbReference>
<accession>A0A6A6V510</accession>
<reference evidence="2" key="1">
    <citation type="journal article" date="2020" name="Stud. Mycol.">
        <title>101 Dothideomycetes genomes: a test case for predicting lifestyles and emergence of pathogens.</title>
        <authorList>
            <person name="Haridas S."/>
            <person name="Albert R."/>
            <person name="Binder M."/>
            <person name="Bloem J."/>
            <person name="Labutti K."/>
            <person name="Salamov A."/>
            <person name="Andreopoulos B."/>
            <person name="Baker S."/>
            <person name="Barry K."/>
            <person name="Bills G."/>
            <person name="Bluhm B."/>
            <person name="Cannon C."/>
            <person name="Castanera R."/>
            <person name="Culley D."/>
            <person name="Daum C."/>
            <person name="Ezra D."/>
            <person name="Gonzalez J."/>
            <person name="Henrissat B."/>
            <person name="Kuo A."/>
            <person name="Liang C."/>
            <person name="Lipzen A."/>
            <person name="Lutzoni F."/>
            <person name="Magnuson J."/>
            <person name="Mondo S."/>
            <person name="Nolan M."/>
            <person name="Ohm R."/>
            <person name="Pangilinan J."/>
            <person name="Park H.-J."/>
            <person name="Ramirez L."/>
            <person name="Alfaro M."/>
            <person name="Sun H."/>
            <person name="Tritt A."/>
            <person name="Yoshinaga Y."/>
            <person name="Zwiers L.-H."/>
            <person name="Turgeon B."/>
            <person name="Goodwin S."/>
            <person name="Spatafora J."/>
            <person name="Crous P."/>
            <person name="Grigoriev I."/>
        </authorList>
    </citation>
    <scope>NUCLEOTIDE SEQUENCE</scope>
    <source>
        <strain evidence="2">CBS 119925</strain>
    </source>
</reference>
<gene>
    <name evidence="2" type="ORF">M011DRAFT_496064</name>
</gene>
<dbReference type="AlphaFoldDB" id="A0A6A6V510"/>
<feature type="signal peptide" evidence="1">
    <location>
        <begin position="1"/>
        <end position="32"/>
    </location>
</feature>
<keyword evidence="3" id="KW-1185">Reference proteome</keyword>
<sequence length="263" mass="28370">MSPSRRCCFIGTSVVFLLILAGFLLFSLEVRAPPTNVIPVARAQAVQVPQEYDRDITKGKAKINGSDFDRASIYPAPTVYLEDESTPVTQTTPSATTHTSMPYEGMIGLRKGCSSTSSGSSYELSSTRVSPAPSAKGAQLLVMALTYAGSSGPTHCRGNLIAKFMFSDSIPTYRNGTCVTLPTMARCGVFLASKEAGCQVNLFDSDGCLNKTTTYLNTVVFMPEERPVGAYWKSMWIRCGVEASEAKILDPSLLEGLLKDSRD</sequence>
<name>A0A6A6V510_9PLEO</name>
<feature type="chain" id="PRO_5025640308" evidence="1">
    <location>
        <begin position="33"/>
        <end position="263"/>
    </location>
</feature>
<organism evidence="2 3">
    <name type="scientific">Sporormia fimetaria CBS 119925</name>
    <dbReference type="NCBI Taxonomy" id="1340428"/>
    <lineage>
        <taxon>Eukaryota</taxon>
        <taxon>Fungi</taxon>
        <taxon>Dikarya</taxon>
        <taxon>Ascomycota</taxon>
        <taxon>Pezizomycotina</taxon>
        <taxon>Dothideomycetes</taxon>
        <taxon>Pleosporomycetidae</taxon>
        <taxon>Pleosporales</taxon>
        <taxon>Sporormiaceae</taxon>
        <taxon>Sporormia</taxon>
    </lineage>
</organism>
<proteinExistence type="predicted"/>
<evidence type="ECO:0000313" key="2">
    <source>
        <dbReference type="EMBL" id="KAF2744804.1"/>
    </source>
</evidence>